<dbReference type="EMBL" id="CP021474">
    <property type="protein sequence ID" value="ARW20394.1"/>
    <property type="molecule type" value="Genomic_DNA"/>
</dbReference>
<reference evidence="8" key="4">
    <citation type="submission" date="2020-03" db="EMBL/GenBank/DDBJ databases">
        <title>SpeciesPrimer: A bioinformatics pipeline dedicated to the design of qPCR primers for the quantification of bacterial species.</title>
        <authorList>
            <person name="Dreier M."/>
            <person name="Berthoud H."/>
            <person name="Shani N."/>
            <person name="Wechsler D."/>
            <person name="Junier P."/>
        </authorList>
    </citation>
    <scope>NUCLEOTIDE SEQUENCE [LARGE SCALE GENOMIC DNA]</scope>
    <source>
        <strain evidence="8">FAM13073</strain>
    </source>
</reference>
<dbReference type="RefSeq" id="WP_055125985.1">
    <property type="nucleotide sequence ID" value="NZ_BEWQ01000006.1"/>
</dbReference>
<dbReference type="AlphaFoldDB" id="A0A1Y0VSF8"/>
<evidence type="ECO:0000313" key="7">
    <source>
        <dbReference type="Proteomes" id="UP000196118"/>
    </source>
</evidence>
<gene>
    <name evidence="4" type="ORF">GBO79_05660</name>
    <name evidence="5" type="ORF">ITQ97_06575</name>
    <name evidence="6" type="ORF">PWB86_02865</name>
    <name evidence="3" type="ORF">S100892_01851</name>
</gene>
<feature type="domain" description="SsuA/THI5-like" evidence="2">
    <location>
        <begin position="45"/>
        <end position="260"/>
    </location>
</feature>
<dbReference type="EMBL" id="WENB01000003">
    <property type="protein sequence ID" value="KAF0413439.1"/>
    <property type="molecule type" value="Genomic_DNA"/>
</dbReference>
<evidence type="ECO:0000313" key="4">
    <source>
        <dbReference type="EMBL" id="KAF0413439.1"/>
    </source>
</evidence>
<dbReference type="EMBL" id="JADOFV010000003">
    <property type="protein sequence ID" value="MBF7127470.1"/>
    <property type="molecule type" value="Genomic_DNA"/>
</dbReference>
<keyword evidence="8" id="KW-1185">Reference proteome</keyword>
<evidence type="ECO:0000313" key="9">
    <source>
        <dbReference type="Proteomes" id="UP001214131"/>
    </source>
</evidence>
<sequence length="336" mass="37471">MLKHKKFFSLIVLLPIFTLLLTACGKSNSAAKTQTITVALDWTPNTNHTGLYVAQEKGYFKKHHLKVKFVQPSKDSAEQIVASGKAQIGISGQDSLASAIGKKNPLPLTAMGAILQHNTSGIMSRKADGITSPKKMQGYRYATWNTPTELATIKQVVKDDGGDFSKVKTVPNNITDEVAGLKSKAADAIWIFYGWAGINAEIKNYPVNYFSFRSINPVFDYYTPLIIGNNSFLKQNPKAAKAFMAAATEGYQYAAKNPKASADLLMKAVPELKSNQKLIYKSQNYLSKYYLTKDGQFGKIDAMRWNNFYKWLNDHKLVEQKLAKNQGFTNQYLPKQ</sequence>
<organism evidence="3 7">
    <name type="scientific">Pediococcus pentosaceus</name>
    <dbReference type="NCBI Taxonomy" id="1255"/>
    <lineage>
        <taxon>Bacteria</taxon>
        <taxon>Bacillati</taxon>
        <taxon>Bacillota</taxon>
        <taxon>Bacilli</taxon>
        <taxon>Lactobacillales</taxon>
        <taxon>Lactobacillaceae</taxon>
        <taxon>Pediococcus</taxon>
    </lineage>
</organism>
<evidence type="ECO:0000313" key="8">
    <source>
        <dbReference type="Proteomes" id="UP000472573"/>
    </source>
</evidence>
<feature type="signal peptide" evidence="1">
    <location>
        <begin position="1"/>
        <end position="25"/>
    </location>
</feature>
<reference evidence="6 9" key="6">
    <citation type="submission" date="2023-02" db="EMBL/GenBank/DDBJ databases">
        <title>Comparative genomics and fermentation flavor characterization of five lactic acid bacteria reveal flavor biosynthesis metabolic pathways in fermented muskmelon puree.</title>
        <authorList>
            <person name="Yuan L."/>
            <person name="Li M."/>
            <person name="Xu X."/>
            <person name="Lao F."/>
            <person name="Wu J."/>
        </authorList>
    </citation>
    <scope>NUCLEOTIDE SEQUENCE [LARGE SCALE GENOMIC DNA]</scope>
    <source>
        <strain evidence="6 9">Ca-4</strain>
    </source>
</reference>
<protein>
    <submittedName>
        <fullName evidence="4 5">ABC transporter substrate-binding protein</fullName>
    </submittedName>
</protein>
<dbReference type="PANTHER" id="PTHR31528:SF3">
    <property type="entry name" value="THIAMINE BIOSYNTHESIS PROTEIN HI_0357-RELATED"/>
    <property type="match status" value="1"/>
</dbReference>
<evidence type="ECO:0000313" key="5">
    <source>
        <dbReference type="EMBL" id="MBF7127470.1"/>
    </source>
</evidence>
<reference evidence="3 7" key="1">
    <citation type="submission" date="2017-05" db="EMBL/GenBank/DDBJ databases">
        <title>Genome sequence of Pediococcus pentosaceus strain SRCM100892.</title>
        <authorList>
            <person name="Cho S.H."/>
        </authorList>
    </citation>
    <scope>NUCLEOTIDE SEQUENCE [LARGE SCALE GENOMIC DNA]</scope>
    <source>
        <strain evidence="3 7">SRCM100892</strain>
    </source>
</reference>
<reference evidence="4" key="2">
    <citation type="submission" date="2019-10" db="EMBL/GenBank/DDBJ databases">
        <authorList>
            <person name="Irmler S."/>
            <person name="Berthoud H."/>
            <person name="Roetschi A."/>
            <person name="Arias E."/>
            <person name="Shani N."/>
            <person name="Wuethrich D."/>
            <person name="Bruggmann R."/>
        </authorList>
    </citation>
    <scope>NUCLEOTIDE SEQUENCE</scope>
    <source>
        <strain evidence="4">FAM13073</strain>
    </source>
</reference>
<evidence type="ECO:0000259" key="2">
    <source>
        <dbReference type="Pfam" id="PF09084"/>
    </source>
</evidence>
<dbReference type="SUPFAM" id="SSF53850">
    <property type="entry name" value="Periplasmic binding protein-like II"/>
    <property type="match status" value="1"/>
</dbReference>
<dbReference type="PANTHER" id="PTHR31528">
    <property type="entry name" value="4-AMINO-5-HYDROXYMETHYL-2-METHYLPYRIMIDINE PHOSPHATE SYNTHASE THI11-RELATED"/>
    <property type="match status" value="1"/>
</dbReference>
<keyword evidence="1" id="KW-0732">Signal</keyword>
<dbReference type="Proteomes" id="UP000743107">
    <property type="component" value="Unassembled WGS sequence"/>
</dbReference>
<dbReference type="Proteomes" id="UP000472573">
    <property type="component" value="Unassembled WGS sequence"/>
</dbReference>
<dbReference type="EMBL" id="CP118739">
    <property type="protein sequence ID" value="WEA57821.1"/>
    <property type="molecule type" value="Genomic_DNA"/>
</dbReference>
<evidence type="ECO:0000313" key="6">
    <source>
        <dbReference type="EMBL" id="WEA57821.1"/>
    </source>
</evidence>
<dbReference type="InterPro" id="IPR027939">
    <property type="entry name" value="NMT1/THI5"/>
</dbReference>
<dbReference type="GO" id="GO:0009228">
    <property type="term" value="P:thiamine biosynthetic process"/>
    <property type="evidence" value="ECO:0007669"/>
    <property type="project" value="InterPro"/>
</dbReference>
<reference evidence="5" key="5">
    <citation type="submission" date="2020-11" db="EMBL/GenBank/DDBJ databases">
        <title>Antibiotic susceptibility profiles of Pediococcus pentosaceus from various origins and their implications for the safety assessment of strains with food-technology applications.</title>
        <authorList>
            <person name="Shani N."/>
            <person name="Oberhaensli S."/>
            <person name="Arias E."/>
        </authorList>
    </citation>
    <scope>NUCLEOTIDE SEQUENCE</scope>
    <source>
        <strain evidence="5">FAM 19164</strain>
    </source>
</reference>
<accession>A0A8G0ZF59</accession>
<dbReference type="Gene3D" id="3.40.190.10">
    <property type="entry name" value="Periplasmic binding protein-like II"/>
    <property type="match status" value="2"/>
</dbReference>
<feature type="chain" id="PRO_5044568458" evidence="1">
    <location>
        <begin position="26"/>
        <end position="336"/>
    </location>
</feature>
<dbReference type="PROSITE" id="PS51257">
    <property type="entry name" value="PROKAR_LIPOPROTEIN"/>
    <property type="match status" value="1"/>
</dbReference>
<dbReference type="Proteomes" id="UP001214131">
    <property type="component" value="Chromosome"/>
</dbReference>
<dbReference type="InterPro" id="IPR015168">
    <property type="entry name" value="SsuA/THI5"/>
</dbReference>
<dbReference type="Proteomes" id="UP000196118">
    <property type="component" value="Chromosome"/>
</dbReference>
<evidence type="ECO:0000256" key="1">
    <source>
        <dbReference type="SAM" id="SignalP"/>
    </source>
</evidence>
<reference evidence="4" key="3">
    <citation type="submission" date="2019-12" db="EMBL/GenBank/DDBJ databases">
        <title>SpeciesPrimer: A bioinformatics pipeline dedicated to the design of qPCR primers for the quantification of bacterial species.</title>
        <authorList>
            <person name="Dreier M."/>
            <person name="Berthoud H."/>
            <person name="Shani N."/>
            <person name="Wechsler D."/>
            <person name="Junier P."/>
        </authorList>
    </citation>
    <scope>NUCLEOTIDE SEQUENCE</scope>
    <source>
        <strain evidence="4">FAM13073</strain>
    </source>
</reference>
<proteinExistence type="predicted"/>
<name>A0A1Y0VSF8_PEDPE</name>
<dbReference type="Pfam" id="PF09084">
    <property type="entry name" value="NMT1"/>
    <property type="match status" value="1"/>
</dbReference>
<accession>A0A1Y0VSF8</accession>
<evidence type="ECO:0000313" key="3">
    <source>
        <dbReference type="EMBL" id="ARW20394.1"/>
    </source>
</evidence>